<evidence type="ECO:0000256" key="21">
    <source>
        <dbReference type="ARBA" id="ARBA00047969"/>
    </source>
</evidence>
<dbReference type="RefSeq" id="WP_059176208.1">
    <property type="nucleotide sequence ID" value="NZ_BCNO01000001.1"/>
</dbReference>
<reference evidence="26" key="1">
    <citation type="submission" date="2016-01" db="EMBL/GenBank/DDBJ databases">
        <title>Draft genome sequence of Thermodesulfovibrio aggregans strain TGE-P1.</title>
        <authorList>
            <person name="Sekiguchi Y."/>
            <person name="Ohashi A."/>
            <person name="Matsuura N."/>
            <person name="Tourlousse M.D."/>
        </authorList>
    </citation>
    <scope>NUCLEOTIDE SEQUENCE [LARGE SCALE GENOMIC DNA]</scope>
    <source>
        <strain evidence="26">TGE-P1</strain>
    </source>
</reference>
<keyword evidence="9" id="KW-0809">Transit peptide</keyword>
<keyword evidence="11" id="KW-0472">Membrane</keyword>
<comment type="catalytic activity">
    <reaction evidence="21">
        <text>decanoyl-CoA + H2O = decanoate + CoA + H(+)</text>
        <dbReference type="Rhea" id="RHEA:40059"/>
        <dbReference type="ChEBI" id="CHEBI:15377"/>
        <dbReference type="ChEBI" id="CHEBI:15378"/>
        <dbReference type="ChEBI" id="CHEBI:27689"/>
        <dbReference type="ChEBI" id="CHEBI:57287"/>
        <dbReference type="ChEBI" id="CHEBI:61430"/>
    </reaction>
    <physiologicalReaction direction="left-to-right" evidence="21">
        <dbReference type="Rhea" id="RHEA:40060"/>
    </physiologicalReaction>
</comment>
<dbReference type="GO" id="GO:0005737">
    <property type="term" value="C:cytoplasm"/>
    <property type="evidence" value="ECO:0007669"/>
    <property type="project" value="UniProtKB-SubCell"/>
</dbReference>
<protein>
    <recommendedName>
        <fullName evidence="17">Acyl-coenzyme A thioesterase THEM4</fullName>
        <ecNumber evidence="16">3.1.2.2</ecNumber>
    </recommendedName>
    <alternativeName>
        <fullName evidence="18">Thioesterase superfamily member 4</fullName>
    </alternativeName>
</protein>
<dbReference type="OrthoDB" id="9792301at2"/>
<evidence type="ECO:0000256" key="4">
    <source>
        <dbReference type="ARBA" id="ARBA00022475"/>
    </source>
</evidence>
<comment type="catalytic activity">
    <reaction evidence="20">
        <text>hexadecanoyl-CoA + H2O = hexadecanoate + CoA + H(+)</text>
        <dbReference type="Rhea" id="RHEA:16645"/>
        <dbReference type="ChEBI" id="CHEBI:7896"/>
        <dbReference type="ChEBI" id="CHEBI:15377"/>
        <dbReference type="ChEBI" id="CHEBI:15378"/>
        <dbReference type="ChEBI" id="CHEBI:57287"/>
        <dbReference type="ChEBI" id="CHEBI:57379"/>
        <dbReference type="EC" id="3.1.2.2"/>
    </reaction>
    <physiologicalReaction direction="left-to-right" evidence="20">
        <dbReference type="Rhea" id="RHEA:16646"/>
    </physiologicalReaction>
</comment>
<evidence type="ECO:0000313" key="26">
    <source>
        <dbReference type="Proteomes" id="UP000054976"/>
    </source>
</evidence>
<dbReference type="Proteomes" id="UP000054976">
    <property type="component" value="Unassembled WGS sequence"/>
</dbReference>
<proteinExistence type="inferred from homology"/>
<evidence type="ECO:0000256" key="17">
    <source>
        <dbReference type="ARBA" id="ARBA00040123"/>
    </source>
</evidence>
<evidence type="ECO:0000256" key="20">
    <source>
        <dbReference type="ARBA" id="ARBA00047734"/>
    </source>
</evidence>
<name>A0A0U9HNY0_9BACT</name>
<dbReference type="STRING" id="86166.TAGGR_1973"/>
<keyword evidence="4" id="KW-1003">Cell membrane</keyword>
<dbReference type="InterPro" id="IPR006683">
    <property type="entry name" value="Thioestr_dom"/>
</dbReference>
<comment type="catalytic activity">
    <reaction evidence="19">
        <text>octanoyl-CoA + H2O = octanoate + CoA + H(+)</text>
        <dbReference type="Rhea" id="RHEA:30143"/>
        <dbReference type="ChEBI" id="CHEBI:15377"/>
        <dbReference type="ChEBI" id="CHEBI:15378"/>
        <dbReference type="ChEBI" id="CHEBI:25646"/>
        <dbReference type="ChEBI" id="CHEBI:57287"/>
        <dbReference type="ChEBI" id="CHEBI:57386"/>
    </reaction>
    <physiologicalReaction direction="left-to-right" evidence="19">
        <dbReference type="Rhea" id="RHEA:30144"/>
    </physiologicalReaction>
</comment>
<comment type="subcellular location">
    <subcellularLocation>
        <location evidence="3">Cell projection</location>
        <location evidence="3">Ruffle membrane</location>
    </subcellularLocation>
    <subcellularLocation>
        <location evidence="2">Cytoplasm</location>
    </subcellularLocation>
    <subcellularLocation>
        <location evidence="1">Membrane</location>
        <topology evidence="1">Peripheral membrane protein</topology>
    </subcellularLocation>
</comment>
<comment type="catalytic activity">
    <reaction evidence="14">
        <text>(9Z)-octadecenoyl-CoA + H2O = (9Z)-octadecenoate + CoA + H(+)</text>
        <dbReference type="Rhea" id="RHEA:40139"/>
        <dbReference type="ChEBI" id="CHEBI:15377"/>
        <dbReference type="ChEBI" id="CHEBI:15378"/>
        <dbReference type="ChEBI" id="CHEBI:30823"/>
        <dbReference type="ChEBI" id="CHEBI:57287"/>
        <dbReference type="ChEBI" id="CHEBI:57387"/>
    </reaction>
    <physiologicalReaction direction="left-to-right" evidence="14">
        <dbReference type="Rhea" id="RHEA:40140"/>
    </physiologicalReaction>
</comment>
<keyword evidence="26" id="KW-1185">Reference proteome</keyword>
<evidence type="ECO:0000256" key="6">
    <source>
        <dbReference type="ARBA" id="ARBA00022703"/>
    </source>
</evidence>
<comment type="caution">
    <text evidence="25">The sequence shown here is derived from an EMBL/GenBank/DDBJ whole genome shotgun (WGS) entry which is preliminary data.</text>
</comment>
<comment type="catalytic activity">
    <reaction evidence="13">
        <text>(5Z,8Z,11Z,14Z)-eicosatetraenoyl-CoA + H2O = (5Z,8Z,11Z,14Z)-eicosatetraenoate + CoA + H(+)</text>
        <dbReference type="Rhea" id="RHEA:40151"/>
        <dbReference type="ChEBI" id="CHEBI:15377"/>
        <dbReference type="ChEBI" id="CHEBI:15378"/>
        <dbReference type="ChEBI" id="CHEBI:32395"/>
        <dbReference type="ChEBI" id="CHEBI:57287"/>
        <dbReference type="ChEBI" id="CHEBI:57368"/>
    </reaction>
    <physiologicalReaction direction="left-to-right" evidence="13">
        <dbReference type="Rhea" id="RHEA:40152"/>
    </physiologicalReaction>
</comment>
<keyword evidence="7" id="KW-0378">Hydrolase</keyword>
<evidence type="ECO:0000256" key="7">
    <source>
        <dbReference type="ARBA" id="ARBA00022801"/>
    </source>
</evidence>
<dbReference type="GO" id="GO:0016020">
    <property type="term" value="C:membrane"/>
    <property type="evidence" value="ECO:0007669"/>
    <property type="project" value="UniProtKB-SubCell"/>
</dbReference>
<evidence type="ECO:0000256" key="15">
    <source>
        <dbReference type="ARBA" id="ARBA00038456"/>
    </source>
</evidence>
<keyword evidence="10" id="KW-0443">Lipid metabolism</keyword>
<evidence type="ECO:0000256" key="1">
    <source>
        <dbReference type="ARBA" id="ARBA00004170"/>
    </source>
</evidence>
<comment type="catalytic activity">
    <reaction evidence="22">
        <text>dodecanoyl-CoA + H2O = dodecanoate + CoA + H(+)</text>
        <dbReference type="Rhea" id="RHEA:30135"/>
        <dbReference type="ChEBI" id="CHEBI:15377"/>
        <dbReference type="ChEBI" id="CHEBI:15378"/>
        <dbReference type="ChEBI" id="CHEBI:18262"/>
        <dbReference type="ChEBI" id="CHEBI:57287"/>
        <dbReference type="ChEBI" id="CHEBI:57375"/>
    </reaction>
    <physiologicalReaction direction="left-to-right" evidence="22">
        <dbReference type="Rhea" id="RHEA:30136"/>
    </physiologicalReaction>
</comment>
<dbReference type="PANTHER" id="PTHR12418:SF19">
    <property type="entry name" value="ACYL-COENZYME A THIOESTERASE THEM4"/>
    <property type="match status" value="1"/>
</dbReference>
<evidence type="ECO:0000313" key="25">
    <source>
        <dbReference type="EMBL" id="GAQ94787.1"/>
    </source>
</evidence>
<evidence type="ECO:0000256" key="3">
    <source>
        <dbReference type="ARBA" id="ARBA00004632"/>
    </source>
</evidence>
<dbReference type="GO" id="GO:0006631">
    <property type="term" value="P:fatty acid metabolic process"/>
    <property type="evidence" value="ECO:0007669"/>
    <property type="project" value="UniProtKB-KW"/>
</dbReference>
<evidence type="ECO:0000256" key="16">
    <source>
        <dbReference type="ARBA" id="ARBA00038848"/>
    </source>
</evidence>
<keyword evidence="8" id="KW-0276">Fatty acid metabolism</keyword>
<keyword evidence="5" id="KW-0963">Cytoplasm</keyword>
<dbReference type="AlphaFoldDB" id="A0A0U9HNY0"/>
<evidence type="ECO:0000256" key="11">
    <source>
        <dbReference type="ARBA" id="ARBA00023136"/>
    </source>
</evidence>
<evidence type="ECO:0000256" key="19">
    <source>
        <dbReference type="ARBA" id="ARBA00047588"/>
    </source>
</evidence>
<evidence type="ECO:0000256" key="9">
    <source>
        <dbReference type="ARBA" id="ARBA00022946"/>
    </source>
</evidence>
<feature type="domain" description="Thioesterase" evidence="24">
    <location>
        <begin position="45"/>
        <end position="118"/>
    </location>
</feature>
<dbReference type="NCBIfam" id="TIGR00369">
    <property type="entry name" value="unchar_dom_1"/>
    <property type="match status" value="1"/>
</dbReference>
<keyword evidence="12" id="KW-0966">Cell projection</keyword>
<sequence length="132" mass="14467">MMKTEDYCFVCGKQNPKGLRAVFNHGSGKSCAEITLEPEYQGYSGIVHGGIIAALLDEACVYAANSLGFNTVTAELKIRFKNPVAPKEKIVVEAEANHIKSKLIEAKAWIKDKENKVVAEAEGKLIIKEKTK</sequence>
<evidence type="ECO:0000256" key="5">
    <source>
        <dbReference type="ARBA" id="ARBA00022490"/>
    </source>
</evidence>
<dbReference type="InterPro" id="IPR029069">
    <property type="entry name" value="HotDog_dom_sf"/>
</dbReference>
<dbReference type="GO" id="GO:0016289">
    <property type="term" value="F:acyl-CoA hydrolase activity"/>
    <property type="evidence" value="ECO:0007669"/>
    <property type="project" value="UniProtKB-ARBA"/>
</dbReference>
<evidence type="ECO:0000256" key="18">
    <source>
        <dbReference type="ARBA" id="ARBA00043210"/>
    </source>
</evidence>
<evidence type="ECO:0000256" key="8">
    <source>
        <dbReference type="ARBA" id="ARBA00022832"/>
    </source>
</evidence>
<evidence type="ECO:0000259" key="24">
    <source>
        <dbReference type="Pfam" id="PF03061"/>
    </source>
</evidence>
<evidence type="ECO:0000256" key="12">
    <source>
        <dbReference type="ARBA" id="ARBA00023273"/>
    </source>
</evidence>
<dbReference type="CDD" id="cd03443">
    <property type="entry name" value="PaaI_thioesterase"/>
    <property type="match status" value="1"/>
</dbReference>
<dbReference type="SUPFAM" id="SSF54637">
    <property type="entry name" value="Thioesterase/thiol ester dehydrase-isomerase"/>
    <property type="match status" value="1"/>
</dbReference>
<organism evidence="25 26">
    <name type="scientific">Thermodesulfovibrio aggregans</name>
    <dbReference type="NCBI Taxonomy" id="86166"/>
    <lineage>
        <taxon>Bacteria</taxon>
        <taxon>Pseudomonadati</taxon>
        <taxon>Nitrospirota</taxon>
        <taxon>Thermodesulfovibrionia</taxon>
        <taxon>Thermodesulfovibrionales</taxon>
        <taxon>Thermodesulfovibrionaceae</taxon>
        <taxon>Thermodesulfovibrio</taxon>
    </lineage>
</organism>
<evidence type="ECO:0000256" key="2">
    <source>
        <dbReference type="ARBA" id="ARBA00004496"/>
    </source>
</evidence>
<comment type="similarity">
    <text evidence="15">Belongs to the THEM4/THEM5 thioesterase family.</text>
</comment>
<accession>A0A0U9HNY0</accession>
<evidence type="ECO:0000256" key="22">
    <source>
        <dbReference type="ARBA" id="ARBA00048074"/>
    </source>
</evidence>
<dbReference type="EMBL" id="BCNO01000001">
    <property type="protein sequence ID" value="GAQ94787.1"/>
    <property type="molecule type" value="Genomic_DNA"/>
</dbReference>
<dbReference type="Gene3D" id="3.10.129.10">
    <property type="entry name" value="Hotdog Thioesterase"/>
    <property type="match status" value="1"/>
</dbReference>
<evidence type="ECO:0000256" key="23">
    <source>
        <dbReference type="ARBA" id="ARBA00048180"/>
    </source>
</evidence>
<comment type="catalytic activity">
    <reaction evidence="23">
        <text>tetradecanoyl-CoA + H2O = tetradecanoate + CoA + H(+)</text>
        <dbReference type="Rhea" id="RHEA:40119"/>
        <dbReference type="ChEBI" id="CHEBI:15377"/>
        <dbReference type="ChEBI" id="CHEBI:15378"/>
        <dbReference type="ChEBI" id="CHEBI:30807"/>
        <dbReference type="ChEBI" id="CHEBI:57287"/>
        <dbReference type="ChEBI" id="CHEBI:57385"/>
    </reaction>
    <physiologicalReaction direction="left-to-right" evidence="23">
        <dbReference type="Rhea" id="RHEA:40120"/>
    </physiologicalReaction>
</comment>
<dbReference type="InterPro" id="IPR003736">
    <property type="entry name" value="PAAI_dom"/>
</dbReference>
<dbReference type="InterPro" id="IPR052365">
    <property type="entry name" value="THEM4/THEM5_acyl-CoA_thioest"/>
</dbReference>
<evidence type="ECO:0000256" key="14">
    <source>
        <dbReference type="ARBA" id="ARBA00037002"/>
    </source>
</evidence>
<dbReference type="EC" id="3.1.2.2" evidence="16"/>
<gene>
    <name evidence="25" type="ORF">TAGGR_1973</name>
</gene>
<evidence type="ECO:0000256" key="10">
    <source>
        <dbReference type="ARBA" id="ARBA00023098"/>
    </source>
</evidence>
<evidence type="ECO:0000256" key="13">
    <source>
        <dbReference type="ARBA" id="ARBA00035852"/>
    </source>
</evidence>
<keyword evidence="6" id="KW-0053">Apoptosis</keyword>
<dbReference type="Pfam" id="PF03061">
    <property type="entry name" value="4HBT"/>
    <property type="match status" value="1"/>
</dbReference>
<dbReference type="PANTHER" id="PTHR12418">
    <property type="entry name" value="ACYL-COENZYME A THIOESTERASE THEM4"/>
    <property type="match status" value="1"/>
</dbReference>